<dbReference type="Pfam" id="PF07963">
    <property type="entry name" value="N_methyl"/>
    <property type="match status" value="1"/>
</dbReference>
<evidence type="ECO:0000313" key="3">
    <source>
        <dbReference type="Proteomes" id="UP000317315"/>
    </source>
</evidence>
<keyword evidence="1" id="KW-0812">Transmembrane</keyword>
<dbReference type="InterPro" id="IPR012902">
    <property type="entry name" value="N_methyl_site"/>
</dbReference>
<keyword evidence="1" id="KW-1133">Transmembrane helix</keyword>
<proteinExistence type="predicted"/>
<dbReference type="OrthoDB" id="5430888at2"/>
<dbReference type="NCBIfam" id="TIGR02532">
    <property type="entry name" value="IV_pilin_GFxxxE"/>
    <property type="match status" value="1"/>
</dbReference>
<gene>
    <name evidence="2" type="ORF">SAMN06269117_1165</name>
</gene>
<dbReference type="AlphaFoldDB" id="A0A521CYJ5"/>
<organism evidence="2 3">
    <name type="scientific">Balnearium lithotrophicum</name>
    <dbReference type="NCBI Taxonomy" id="223788"/>
    <lineage>
        <taxon>Bacteria</taxon>
        <taxon>Pseudomonadati</taxon>
        <taxon>Aquificota</taxon>
        <taxon>Aquificia</taxon>
        <taxon>Desulfurobacteriales</taxon>
        <taxon>Desulfurobacteriaceae</taxon>
        <taxon>Balnearium</taxon>
    </lineage>
</organism>
<feature type="transmembrane region" description="Helical" evidence="1">
    <location>
        <begin position="7"/>
        <end position="28"/>
    </location>
</feature>
<sequence length="311" mass="34782">MRRGLSLVELLVSLVIALLLLSAIYLGYVSLFKTSSQETISATSQIEKLLGLEILRLDVEHAGYGIAYELSNGSEGDFPIEWNGTTLTIRSIYNVSNEETNSWGIYDCSNRNFIVKEGNFKNSTTVVALEPISDYTVFFNSGRLSSICNGTEKKYLVFSYDSSSSGSCKQPVCNEIKYYLYSSSSVPNYCITNTVLGRKVNAGNPNPLIYCVADFKVRFDWDTNGNGIIDSGEENQDINIPPSSSTKVYSVRKQLKLVRIYLLVQEGKYDPRYNFSANTTIDGVILNPPSNPKARHCRWKIIKMVVKPMNL</sequence>
<evidence type="ECO:0000256" key="1">
    <source>
        <dbReference type="SAM" id="Phobius"/>
    </source>
</evidence>
<keyword evidence="3" id="KW-1185">Reference proteome</keyword>
<dbReference type="EMBL" id="FXTM01000016">
    <property type="protein sequence ID" value="SMO64526.1"/>
    <property type="molecule type" value="Genomic_DNA"/>
</dbReference>
<dbReference type="Proteomes" id="UP000317315">
    <property type="component" value="Unassembled WGS sequence"/>
</dbReference>
<reference evidence="2 3" key="1">
    <citation type="submission" date="2017-05" db="EMBL/GenBank/DDBJ databases">
        <authorList>
            <person name="Varghese N."/>
            <person name="Submissions S."/>
        </authorList>
    </citation>
    <scope>NUCLEOTIDE SEQUENCE [LARGE SCALE GENOMIC DNA]</scope>
    <source>
        <strain evidence="2 3">DSM 16304</strain>
    </source>
</reference>
<protein>
    <submittedName>
        <fullName evidence="2">Type IV pilus assembly protein PilW</fullName>
    </submittedName>
</protein>
<name>A0A521CYJ5_9BACT</name>
<accession>A0A521CYJ5</accession>
<dbReference type="PROSITE" id="PS00409">
    <property type="entry name" value="PROKAR_NTER_METHYL"/>
    <property type="match status" value="1"/>
</dbReference>
<keyword evidence="1" id="KW-0472">Membrane</keyword>
<dbReference type="RefSeq" id="WP_142935774.1">
    <property type="nucleotide sequence ID" value="NZ_FXTM01000016.1"/>
</dbReference>
<evidence type="ECO:0000313" key="2">
    <source>
        <dbReference type="EMBL" id="SMO64526.1"/>
    </source>
</evidence>